<feature type="compositionally biased region" description="Polar residues" evidence="1">
    <location>
        <begin position="614"/>
        <end position="626"/>
    </location>
</feature>
<feature type="region of interest" description="Disordered" evidence="1">
    <location>
        <begin position="518"/>
        <end position="567"/>
    </location>
</feature>
<feature type="region of interest" description="Disordered" evidence="1">
    <location>
        <begin position="614"/>
        <end position="636"/>
    </location>
</feature>
<feature type="compositionally biased region" description="Polar residues" evidence="1">
    <location>
        <begin position="102"/>
        <end position="122"/>
    </location>
</feature>
<organism evidence="2 3">
    <name type="scientific">Nereida ignava</name>
    <dbReference type="NCBI Taxonomy" id="282199"/>
    <lineage>
        <taxon>Bacteria</taxon>
        <taxon>Pseudomonadati</taxon>
        <taxon>Pseudomonadota</taxon>
        <taxon>Alphaproteobacteria</taxon>
        <taxon>Rhodobacterales</taxon>
        <taxon>Roseobacteraceae</taxon>
        <taxon>Nereida</taxon>
    </lineage>
</organism>
<feature type="region of interest" description="Disordered" evidence="1">
    <location>
        <begin position="267"/>
        <end position="345"/>
    </location>
</feature>
<dbReference type="EMBL" id="CVQV01000004">
    <property type="protein sequence ID" value="CRK74851.1"/>
    <property type="molecule type" value="Genomic_DNA"/>
</dbReference>
<dbReference type="AlphaFoldDB" id="A0A0U1NJF6"/>
<evidence type="ECO:0000313" key="3">
    <source>
        <dbReference type="Proteomes" id="UP000048949"/>
    </source>
</evidence>
<feature type="compositionally biased region" description="Low complexity" evidence="1">
    <location>
        <begin position="151"/>
        <end position="162"/>
    </location>
</feature>
<feature type="compositionally biased region" description="Acidic residues" evidence="1">
    <location>
        <begin position="299"/>
        <end position="321"/>
    </location>
</feature>
<dbReference type="STRING" id="282199.GCA_001049735_00890"/>
<gene>
    <name evidence="2" type="ORF">NIG5292_00890</name>
</gene>
<evidence type="ECO:0000256" key="1">
    <source>
        <dbReference type="SAM" id="MobiDB-lite"/>
    </source>
</evidence>
<name>A0A0U1NJF6_9RHOB</name>
<dbReference type="Proteomes" id="UP000048949">
    <property type="component" value="Unassembled WGS sequence"/>
</dbReference>
<accession>A0A0U1NJF6</accession>
<feature type="compositionally biased region" description="Low complexity" evidence="1">
    <location>
        <begin position="648"/>
        <end position="659"/>
    </location>
</feature>
<dbReference type="RefSeq" id="WP_048598274.1">
    <property type="nucleotide sequence ID" value="NZ_CVPC01000004.1"/>
</dbReference>
<feature type="region of interest" description="Disordered" evidence="1">
    <location>
        <begin position="185"/>
        <end position="214"/>
    </location>
</feature>
<proteinExistence type="predicted"/>
<dbReference type="OrthoDB" id="7798282at2"/>
<reference evidence="2 3" key="1">
    <citation type="submission" date="2015-04" db="EMBL/GenBank/DDBJ databases">
        <authorList>
            <person name="Syromyatnikov M.Y."/>
            <person name="Popov V.N."/>
        </authorList>
    </citation>
    <scope>NUCLEOTIDE SEQUENCE [LARGE SCALE GENOMIC DNA]</scope>
    <source>
        <strain evidence="2 3">CECT 5292</strain>
    </source>
</reference>
<dbReference type="PROSITE" id="PS51257">
    <property type="entry name" value="PROKAR_LIPOPROTEIN"/>
    <property type="match status" value="1"/>
</dbReference>
<evidence type="ECO:0000313" key="2">
    <source>
        <dbReference type="EMBL" id="CRK74851.1"/>
    </source>
</evidence>
<feature type="region of interest" description="Disordered" evidence="1">
    <location>
        <begin position="79"/>
        <end position="162"/>
    </location>
</feature>
<feature type="compositionally biased region" description="Acidic residues" evidence="1">
    <location>
        <begin position="267"/>
        <end position="284"/>
    </location>
</feature>
<evidence type="ECO:0008006" key="4">
    <source>
        <dbReference type="Google" id="ProtNLM"/>
    </source>
</evidence>
<feature type="region of interest" description="Disordered" evidence="1">
    <location>
        <begin position="648"/>
        <end position="677"/>
    </location>
</feature>
<feature type="compositionally biased region" description="Polar residues" evidence="1">
    <location>
        <begin position="549"/>
        <end position="559"/>
    </location>
</feature>
<protein>
    <recommendedName>
        <fullName evidence="4">Chemotaxis protein CheA</fullName>
    </recommendedName>
</protein>
<sequence length="677" mass="72083">MVGPNKILTVSYGTFSCTLEGFDDSFNAMKAIAEYFRDLAAEDRYFGAEPPVPDAEMLARIAEREIERRVIGRIEGNDVKLSASPSSPAPAPAAQPDVSSPQNAATVPNTATASGQSQTDSGVASAAEKLKRIRSAVQSSAANKSEAMRSAAPNTAAIIPNPSEFIEDQHADAERSIDTAFADLHTSDDAPTTDNAAPVTSVEAPTETETDLAADDFDIDSFISTVENDEANDAVAPAPKVEAATSPVARVIKVKKADLERALDSGELEELFDDESDEREENEVLQDSKVEAASPADESAQDDADLMDDPLDAEDETDLETTDTATDNPKIMLTTPSSLSPEDEADLQAELAAALAAEDEVQNVAEATTPEFTPESKPETEARAKDPRVSNLATNTPDEAATAEKDDAADALAAMLAEAEVDARKEAAAQTREDAPIDMERLMQQADRELATAETGRKQNAIAHLKAAVASKAADLAAGFGNGNADQTDEYRADLADAVRPAPAAPLKLVAEQRVDIPQAPKPEMQDEDTTLPVRPVRPRRVVRGSKPVAQQTSAINPQTAPPKAPISPTTTIPAFQAESFSEFATQMGAHGLPDLLEAAAVYLAVVEGQPTFSRPQVMSKASSASDDGFSREDGLRSFGQLLRQGKFQKQKPGQFVVQETSRFNPNQEFAPLRREA</sequence>
<keyword evidence="3" id="KW-1185">Reference proteome</keyword>
<feature type="region of interest" description="Disordered" evidence="1">
    <location>
        <begin position="366"/>
        <end position="403"/>
    </location>
</feature>
<feature type="compositionally biased region" description="Basic and acidic residues" evidence="1">
    <location>
        <begin position="374"/>
        <end position="388"/>
    </location>
</feature>